<feature type="region of interest" description="Disordered" evidence="1">
    <location>
        <begin position="1"/>
        <end position="63"/>
    </location>
</feature>
<feature type="compositionally biased region" description="Basic and acidic residues" evidence="1">
    <location>
        <begin position="43"/>
        <end position="55"/>
    </location>
</feature>
<evidence type="ECO:0000313" key="3">
    <source>
        <dbReference type="Proteomes" id="UP001148614"/>
    </source>
</evidence>
<reference evidence="2" key="1">
    <citation type="submission" date="2022-07" db="EMBL/GenBank/DDBJ databases">
        <title>Genome Sequence of Xylaria arbuscula.</title>
        <authorList>
            <person name="Buettner E."/>
        </authorList>
    </citation>
    <scope>NUCLEOTIDE SEQUENCE</scope>
    <source>
        <strain evidence="2">VT107</strain>
    </source>
</reference>
<evidence type="ECO:0000313" key="2">
    <source>
        <dbReference type="EMBL" id="KAJ3565996.1"/>
    </source>
</evidence>
<organism evidence="2 3">
    <name type="scientific">Xylaria arbuscula</name>
    <dbReference type="NCBI Taxonomy" id="114810"/>
    <lineage>
        <taxon>Eukaryota</taxon>
        <taxon>Fungi</taxon>
        <taxon>Dikarya</taxon>
        <taxon>Ascomycota</taxon>
        <taxon>Pezizomycotina</taxon>
        <taxon>Sordariomycetes</taxon>
        <taxon>Xylariomycetidae</taxon>
        <taxon>Xylariales</taxon>
        <taxon>Xylariaceae</taxon>
        <taxon>Xylaria</taxon>
    </lineage>
</organism>
<feature type="compositionally biased region" description="Basic residues" evidence="1">
    <location>
        <begin position="1"/>
        <end position="12"/>
    </location>
</feature>
<feature type="compositionally biased region" description="Polar residues" evidence="1">
    <location>
        <begin position="28"/>
        <end position="37"/>
    </location>
</feature>
<accession>A0A9W8NAY3</accession>
<gene>
    <name evidence="2" type="ORF">NPX13_g7298</name>
</gene>
<dbReference type="EMBL" id="JANPWZ010001412">
    <property type="protein sequence ID" value="KAJ3565996.1"/>
    <property type="molecule type" value="Genomic_DNA"/>
</dbReference>
<sequence>MPLKPSKSKRSYSKIDAQGHPNHATEELYSSNISTAKFTKPGEPFKETSGKHARENNLPYSGVPVTPRYVPGCPDKPITRSSIPLEYAPNNGEKACKGIGKQDRGEWIVV</sequence>
<comment type="caution">
    <text evidence="2">The sequence shown here is derived from an EMBL/GenBank/DDBJ whole genome shotgun (WGS) entry which is preliminary data.</text>
</comment>
<protein>
    <submittedName>
        <fullName evidence="2">Uncharacterized protein</fullName>
    </submittedName>
</protein>
<dbReference type="AlphaFoldDB" id="A0A9W8NAY3"/>
<name>A0A9W8NAY3_9PEZI</name>
<evidence type="ECO:0000256" key="1">
    <source>
        <dbReference type="SAM" id="MobiDB-lite"/>
    </source>
</evidence>
<dbReference type="Proteomes" id="UP001148614">
    <property type="component" value="Unassembled WGS sequence"/>
</dbReference>
<proteinExistence type="predicted"/>
<keyword evidence="3" id="KW-1185">Reference proteome</keyword>